<dbReference type="RefSeq" id="WP_342324717.1">
    <property type="nucleotide sequence ID" value="NZ_CP151800.1"/>
</dbReference>
<evidence type="ECO:0000313" key="2">
    <source>
        <dbReference type="Proteomes" id="UP001466893"/>
    </source>
</evidence>
<name>A0ABZ3B9V0_9ENTR</name>
<reference evidence="1 2" key="1">
    <citation type="submission" date="2024-04" db="EMBL/GenBank/DDBJ databases">
        <title>Kosakonia calanthae sp. nov., a halophilic bacterium isolated from leaves of Calanthe tiplacata.</title>
        <authorList>
            <person name="Wu P."/>
        </authorList>
    </citation>
    <scope>NUCLEOTIDE SEQUENCE [LARGE SCALE GENOMIC DNA]</scope>
    <source>
        <strain evidence="1 2">BYX6</strain>
    </source>
</reference>
<proteinExistence type="predicted"/>
<sequence length="135" mass="15828">MPFHEYMLKPFSLLKSNAEDISLPSESVDEYRHNHEPVTWPGLSADDLFEIYGDISPEYEPVISNTESDLSEDRYPFEENHLKQFILAAYSRKLPGFRNQLYPKVFNANRRKDCWFRKAQCSAPNFGVLTSYNIR</sequence>
<accession>A0ABZ3B9V0</accession>
<dbReference type="EMBL" id="CP151800">
    <property type="protein sequence ID" value="WZV99964.1"/>
    <property type="molecule type" value="Genomic_DNA"/>
</dbReference>
<keyword evidence="2" id="KW-1185">Reference proteome</keyword>
<protein>
    <submittedName>
        <fullName evidence="1">Uncharacterized protein</fullName>
    </submittedName>
</protein>
<dbReference type="Proteomes" id="UP001466893">
    <property type="component" value="Chromosome"/>
</dbReference>
<organism evidence="1 2">
    <name type="scientific">Kosakonia calanthes</name>
    <dbReference type="NCBI Taxonomy" id="3139408"/>
    <lineage>
        <taxon>Bacteria</taxon>
        <taxon>Pseudomonadati</taxon>
        <taxon>Pseudomonadota</taxon>
        <taxon>Gammaproteobacteria</taxon>
        <taxon>Enterobacterales</taxon>
        <taxon>Enterobacteriaceae</taxon>
        <taxon>Kosakonia</taxon>
    </lineage>
</organism>
<gene>
    <name evidence="1" type="ORF">AAEY27_08855</name>
</gene>
<evidence type="ECO:0000313" key="1">
    <source>
        <dbReference type="EMBL" id="WZV99964.1"/>
    </source>
</evidence>